<evidence type="ECO:0000313" key="2">
    <source>
        <dbReference type="EMBL" id="MED6148536.1"/>
    </source>
</evidence>
<comment type="caution">
    <text evidence="2">The sequence shown here is derived from an EMBL/GenBank/DDBJ whole genome shotgun (WGS) entry which is preliminary data.</text>
</comment>
<dbReference type="EMBL" id="JASCZI010091029">
    <property type="protein sequence ID" value="MED6148536.1"/>
    <property type="molecule type" value="Genomic_DNA"/>
</dbReference>
<reference evidence="2 3" key="1">
    <citation type="journal article" date="2023" name="Plants (Basel)">
        <title>Bridging the Gap: Combining Genomics and Transcriptomics Approaches to Understand Stylosanthes scabra, an Orphan Legume from the Brazilian Caatinga.</title>
        <authorList>
            <person name="Ferreira-Neto J.R.C."/>
            <person name="da Silva M.D."/>
            <person name="Binneck E."/>
            <person name="de Melo N.F."/>
            <person name="da Silva R.H."/>
            <person name="de Melo A.L.T.M."/>
            <person name="Pandolfi V."/>
            <person name="Bustamante F.O."/>
            <person name="Brasileiro-Vidal A.C."/>
            <person name="Benko-Iseppon A.M."/>
        </authorList>
    </citation>
    <scope>NUCLEOTIDE SEQUENCE [LARGE SCALE GENOMIC DNA]</scope>
    <source>
        <tissue evidence="2">Leaves</tissue>
    </source>
</reference>
<keyword evidence="3" id="KW-1185">Reference proteome</keyword>
<protein>
    <submittedName>
        <fullName evidence="2">Uncharacterized protein</fullName>
    </submittedName>
</protein>
<feature type="compositionally biased region" description="Polar residues" evidence="1">
    <location>
        <begin position="32"/>
        <end position="46"/>
    </location>
</feature>
<feature type="compositionally biased region" description="Basic and acidic residues" evidence="1">
    <location>
        <begin position="47"/>
        <end position="71"/>
    </location>
</feature>
<evidence type="ECO:0000256" key="1">
    <source>
        <dbReference type="SAM" id="MobiDB-lite"/>
    </source>
</evidence>
<proteinExistence type="predicted"/>
<name>A0ABU6TIF1_9FABA</name>
<evidence type="ECO:0000313" key="3">
    <source>
        <dbReference type="Proteomes" id="UP001341840"/>
    </source>
</evidence>
<dbReference type="Proteomes" id="UP001341840">
    <property type="component" value="Unassembled WGS sequence"/>
</dbReference>
<gene>
    <name evidence="2" type="ORF">PIB30_054050</name>
</gene>
<organism evidence="2 3">
    <name type="scientific">Stylosanthes scabra</name>
    <dbReference type="NCBI Taxonomy" id="79078"/>
    <lineage>
        <taxon>Eukaryota</taxon>
        <taxon>Viridiplantae</taxon>
        <taxon>Streptophyta</taxon>
        <taxon>Embryophyta</taxon>
        <taxon>Tracheophyta</taxon>
        <taxon>Spermatophyta</taxon>
        <taxon>Magnoliopsida</taxon>
        <taxon>eudicotyledons</taxon>
        <taxon>Gunneridae</taxon>
        <taxon>Pentapetalae</taxon>
        <taxon>rosids</taxon>
        <taxon>fabids</taxon>
        <taxon>Fabales</taxon>
        <taxon>Fabaceae</taxon>
        <taxon>Papilionoideae</taxon>
        <taxon>50 kb inversion clade</taxon>
        <taxon>dalbergioids sensu lato</taxon>
        <taxon>Dalbergieae</taxon>
        <taxon>Pterocarpus clade</taxon>
        <taxon>Stylosanthes</taxon>
    </lineage>
</organism>
<accession>A0ABU6TIF1</accession>
<sequence length="137" mass="16094">MERFNKACLKIINLPTEAAVMELVNGLRDGPFSQSVSKRHPTSMSEIQERAEKEPEIKKNKEGRRESDREYSKVRKYHFFTPLRTSLLEVYRDICNVKKLPTPRPIRSKSAGNKSDYCGYHRLYMVITPIIVMTWRM</sequence>
<feature type="region of interest" description="Disordered" evidence="1">
    <location>
        <begin position="31"/>
        <end position="71"/>
    </location>
</feature>